<keyword evidence="2 5" id="KW-0812">Transmembrane</keyword>
<feature type="transmembrane region" description="Helical" evidence="5">
    <location>
        <begin position="524"/>
        <end position="544"/>
    </location>
</feature>
<evidence type="ECO:0000313" key="6">
    <source>
        <dbReference type="EMBL" id="KAF3422176.1"/>
    </source>
</evidence>
<comment type="subcellular location">
    <subcellularLocation>
        <location evidence="1">Membrane</location>
        <topology evidence="1">Multi-pass membrane protein</topology>
    </subcellularLocation>
</comment>
<reference evidence="6" key="1">
    <citation type="submission" date="2019-11" db="EMBL/GenBank/DDBJ databases">
        <title>The nuclear and mitochondrial genomes of Frieseomelitta varia - a highly eusocial stingless bee (Meliponini) with a permanently sterile worker caste.</title>
        <authorList>
            <person name="Freitas F.C.P."/>
            <person name="Lourenco A.P."/>
            <person name="Nunes F.M.F."/>
            <person name="Paschoal A.R."/>
            <person name="Abreu F.C.P."/>
            <person name="Barbin F.O."/>
            <person name="Bataglia L."/>
            <person name="Cardoso-Junior C.A.M."/>
            <person name="Cervoni M.S."/>
            <person name="Silva S.R."/>
            <person name="Dalarmi F."/>
            <person name="Del Lama M.A."/>
            <person name="Depintor T.S."/>
            <person name="Ferreira K.M."/>
            <person name="Goria P.S."/>
            <person name="Jaskot M.C."/>
            <person name="Lago D.C."/>
            <person name="Luna-Lucena D."/>
            <person name="Moda L.M."/>
            <person name="Nascimento L."/>
            <person name="Pedrino M."/>
            <person name="Rabico F.O."/>
            <person name="Sanches F.C."/>
            <person name="Santos D.E."/>
            <person name="Santos C.G."/>
            <person name="Vieira J."/>
            <person name="Lopes T.F."/>
            <person name="Barchuk A.R."/>
            <person name="Hartfelder K."/>
            <person name="Simoes Z.L.P."/>
            <person name="Bitondi M.M.G."/>
            <person name="Pinheiro D.G."/>
        </authorList>
    </citation>
    <scope>NUCLEOTIDE SEQUENCE</scope>
    <source>
        <strain evidence="6">USP_RPSP 00005682</strain>
        <tissue evidence="6">Whole individual</tissue>
    </source>
</reference>
<evidence type="ECO:0000256" key="4">
    <source>
        <dbReference type="ARBA" id="ARBA00023136"/>
    </source>
</evidence>
<dbReference type="PANTHER" id="PTHR23507">
    <property type="entry name" value="ZGC:174356"/>
    <property type="match status" value="1"/>
</dbReference>
<organism evidence="6 7">
    <name type="scientific">Frieseomelitta varia</name>
    <dbReference type="NCBI Taxonomy" id="561572"/>
    <lineage>
        <taxon>Eukaryota</taxon>
        <taxon>Metazoa</taxon>
        <taxon>Ecdysozoa</taxon>
        <taxon>Arthropoda</taxon>
        <taxon>Hexapoda</taxon>
        <taxon>Insecta</taxon>
        <taxon>Pterygota</taxon>
        <taxon>Neoptera</taxon>
        <taxon>Endopterygota</taxon>
        <taxon>Hymenoptera</taxon>
        <taxon>Apocrita</taxon>
        <taxon>Aculeata</taxon>
        <taxon>Apoidea</taxon>
        <taxon>Anthophila</taxon>
        <taxon>Apidae</taxon>
        <taxon>Frieseomelitta</taxon>
    </lineage>
</organism>
<evidence type="ECO:0000256" key="1">
    <source>
        <dbReference type="ARBA" id="ARBA00004141"/>
    </source>
</evidence>
<feature type="transmembrane region" description="Helical" evidence="5">
    <location>
        <begin position="200"/>
        <end position="222"/>
    </location>
</feature>
<gene>
    <name evidence="6" type="ORF">E2986_04142</name>
</gene>
<feature type="transmembrane region" description="Helical" evidence="5">
    <location>
        <begin position="234"/>
        <end position="256"/>
    </location>
</feature>
<evidence type="ECO:0000313" key="7">
    <source>
        <dbReference type="Proteomes" id="UP000655588"/>
    </source>
</evidence>
<feature type="transmembrane region" description="Helical" evidence="5">
    <location>
        <begin position="399"/>
        <end position="419"/>
    </location>
</feature>
<evidence type="ECO:0008006" key="8">
    <source>
        <dbReference type="Google" id="ProtNLM"/>
    </source>
</evidence>
<evidence type="ECO:0000256" key="3">
    <source>
        <dbReference type="ARBA" id="ARBA00022989"/>
    </source>
</evidence>
<dbReference type="SUPFAM" id="SSF103473">
    <property type="entry name" value="MFS general substrate transporter"/>
    <property type="match status" value="1"/>
</dbReference>
<name>A0A833RS09_9HYME</name>
<feature type="transmembrane region" description="Helical" evidence="5">
    <location>
        <begin position="431"/>
        <end position="451"/>
    </location>
</feature>
<dbReference type="GO" id="GO:0022857">
    <property type="term" value="F:transmembrane transporter activity"/>
    <property type="evidence" value="ECO:0007669"/>
    <property type="project" value="InterPro"/>
</dbReference>
<keyword evidence="3 5" id="KW-1133">Transmembrane helix</keyword>
<accession>A0A833RS09</accession>
<feature type="transmembrane region" description="Helical" evidence="5">
    <location>
        <begin position="296"/>
        <end position="318"/>
    </location>
</feature>
<evidence type="ECO:0000256" key="2">
    <source>
        <dbReference type="ARBA" id="ARBA00022692"/>
    </source>
</evidence>
<dbReference type="GO" id="GO:0016020">
    <property type="term" value="C:membrane"/>
    <property type="evidence" value="ECO:0007669"/>
    <property type="project" value="UniProtKB-SubCell"/>
</dbReference>
<dbReference type="InterPro" id="IPR011701">
    <property type="entry name" value="MFS"/>
</dbReference>
<proteinExistence type="predicted"/>
<feature type="transmembrane region" description="Helical" evidence="5">
    <location>
        <begin position="268"/>
        <end position="290"/>
    </location>
</feature>
<feature type="transmembrane region" description="Helical" evidence="5">
    <location>
        <begin position="116"/>
        <end position="136"/>
    </location>
</feature>
<dbReference type="Gene3D" id="1.20.1250.20">
    <property type="entry name" value="MFS general substrate transporter like domains"/>
    <property type="match status" value="1"/>
</dbReference>
<dbReference type="AlphaFoldDB" id="A0A833RS09"/>
<dbReference type="Proteomes" id="UP000655588">
    <property type="component" value="Unassembled WGS sequence"/>
</dbReference>
<keyword evidence="7" id="KW-1185">Reference proteome</keyword>
<dbReference type="EMBL" id="WNWW01000759">
    <property type="protein sequence ID" value="KAF3422176.1"/>
    <property type="molecule type" value="Genomic_DNA"/>
</dbReference>
<feature type="transmembrane region" description="Helical" evidence="5">
    <location>
        <begin position="363"/>
        <end position="379"/>
    </location>
</feature>
<feature type="transmembrane region" description="Helical" evidence="5">
    <location>
        <begin position="457"/>
        <end position="478"/>
    </location>
</feature>
<sequence>MDLLRNVLKEISNSIHYYREWGIVVTSAVFKRYQREKWILDKEFITLCINNREIIYEVDGFVIQRHHQSSSNHGQRGNQTNCIVQCHSEQNESEKSDKKWRKYLKWIEHISVEPTMWLYMMAYMITSVVEQAFFVYKACRVDHGYSEEICSNLTDNETIKREVQVTVSNFHQWNNIAGHVVPIILALFFGNWSDRRGRKLPLIIGLLGKFIYSFMVVINSLIDTWNLNTIVYSASLPMGILGGDVAIFGSCFAYISDISSVEQRTLRITILDVVYLSTMPTGVALGSYLYTNVVKSSYTIMFTINTILLVLAMVYSLIRLKWQTLSQQQSLVGTNLLTDFFDKKHVVATFKTMTKSRPNHGKLHLWLLLIIMMLYTFQRDEKLMSFLYTQLKFKWNVTTFSNFRTFQSTTFVIAMLIGIPIMSKLMGMRDTIIVAIGAISHASGRVIFILAKISKLFYVGAGLAALGPIVAPVLRSMTSKLVSTEERGKVFAMLSVCDNAVPLFSGVLYSQLYNATINSAPNSIYWLTFATQVSVLFLILIIHFSTRTQRHLENTQYIDNENDYSSISASTLEPIRKR</sequence>
<comment type="caution">
    <text evidence="6">The sequence shown here is derived from an EMBL/GenBank/DDBJ whole genome shotgun (WGS) entry which is preliminary data.</text>
</comment>
<keyword evidence="4 5" id="KW-0472">Membrane</keyword>
<dbReference type="InterPro" id="IPR036259">
    <property type="entry name" value="MFS_trans_sf"/>
</dbReference>
<evidence type="ECO:0000256" key="5">
    <source>
        <dbReference type="SAM" id="Phobius"/>
    </source>
</evidence>
<feature type="transmembrane region" description="Helical" evidence="5">
    <location>
        <begin position="176"/>
        <end position="193"/>
    </location>
</feature>
<feature type="transmembrane region" description="Helical" evidence="5">
    <location>
        <begin position="490"/>
        <end position="512"/>
    </location>
</feature>
<dbReference type="PANTHER" id="PTHR23507:SF37">
    <property type="entry name" value="GH08173P"/>
    <property type="match status" value="1"/>
</dbReference>
<protein>
    <recommendedName>
        <fullName evidence="8">Proton-coupled folate transporter</fullName>
    </recommendedName>
</protein>
<dbReference type="Pfam" id="PF07690">
    <property type="entry name" value="MFS_1"/>
    <property type="match status" value="1"/>
</dbReference>